<organism evidence="8 9">
    <name type="scientific">Talaromyces stipitatus (strain ATCC 10500 / CBS 375.48 / QM 6759 / NRRL 1006)</name>
    <name type="common">Penicillium stipitatum</name>
    <dbReference type="NCBI Taxonomy" id="441959"/>
    <lineage>
        <taxon>Eukaryota</taxon>
        <taxon>Fungi</taxon>
        <taxon>Dikarya</taxon>
        <taxon>Ascomycota</taxon>
        <taxon>Pezizomycotina</taxon>
        <taxon>Eurotiomycetes</taxon>
        <taxon>Eurotiomycetidae</taxon>
        <taxon>Eurotiales</taxon>
        <taxon>Trichocomaceae</taxon>
        <taxon>Talaromyces</taxon>
        <taxon>Talaromyces sect. Talaromyces</taxon>
    </lineage>
</organism>
<evidence type="ECO:0000313" key="8">
    <source>
        <dbReference type="EMBL" id="EED24544.1"/>
    </source>
</evidence>
<evidence type="ECO:0000256" key="1">
    <source>
        <dbReference type="ARBA" id="ARBA00001971"/>
    </source>
</evidence>
<dbReference type="SUPFAM" id="SSF48264">
    <property type="entry name" value="Cytochrome P450"/>
    <property type="match status" value="1"/>
</dbReference>
<dbReference type="OMA" id="YANIELM"/>
<keyword evidence="4" id="KW-0560">Oxidoreductase</keyword>
<name>B8LXP3_TALSN</name>
<protein>
    <submittedName>
        <fullName evidence="8">Benzoate 4-monooxygenase cytochrome P450, putative</fullName>
    </submittedName>
</protein>
<dbReference type="Gene3D" id="1.10.630.10">
    <property type="entry name" value="Cytochrome P450"/>
    <property type="match status" value="1"/>
</dbReference>
<comment type="cofactor">
    <cofactor evidence="1 7">
        <name>heme</name>
        <dbReference type="ChEBI" id="CHEBI:30413"/>
    </cofactor>
</comment>
<evidence type="ECO:0000256" key="4">
    <source>
        <dbReference type="ARBA" id="ARBA00023002"/>
    </source>
</evidence>
<keyword evidence="3 7" id="KW-0479">Metal-binding</keyword>
<evidence type="ECO:0000256" key="3">
    <source>
        <dbReference type="ARBA" id="ARBA00022723"/>
    </source>
</evidence>
<accession>B8LXP3</accession>
<dbReference type="EMBL" id="EQ962652">
    <property type="protein sequence ID" value="EED24544.1"/>
    <property type="molecule type" value="Genomic_DNA"/>
</dbReference>
<dbReference type="InParanoid" id="B8LXP3"/>
<dbReference type="GeneID" id="8100180"/>
<comment type="similarity">
    <text evidence="2">Belongs to the cytochrome P450 family.</text>
</comment>
<dbReference type="GO" id="GO:0016705">
    <property type="term" value="F:oxidoreductase activity, acting on paired donors, with incorporation or reduction of molecular oxygen"/>
    <property type="evidence" value="ECO:0007669"/>
    <property type="project" value="InterPro"/>
</dbReference>
<proteinExistence type="inferred from homology"/>
<evidence type="ECO:0000256" key="5">
    <source>
        <dbReference type="ARBA" id="ARBA00023004"/>
    </source>
</evidence>
<dbReference type="GO" id="GO:0005506">
    <property type="term" value="F:iron ion binding"/>
    <property type="evidence" value="ECO:0007669"/>
    <property type="project" value="InterPro"/>
</dbReference>
<dbReference type="InterPro" id="IPR002401">
    <property type="entry name" value="Cyt_P450_E_grp-I"/>
</dbReference>
<reference evidence="9" key="1">
    <citation type="journal article" date="2015" name="Genome Announc.">
        <title>Genome sequence of the AIDS-associated pathogen Penicillium marneffei (ATCC18224) and its near taxonomic relative Talaromyces stipitatus (ATCC10500).</title>
        <authorList>
            <person name="Nierman W.C."/>
            <person name="Fedorova-Abrams N.D."/>
            <person name="Andrianopoulos A."/>
        </authorList>
    </citation>
    <scope>NUCLEOTIDE SEQUENCE [LARGE SCALE GENOMIC DNA]</scope>
    <source>
        <strain evidence="9">ATCC 10500 / CBS 375.48 / QM 6759 / NRRL 1006</strain>
    </source>
</reference>
<gene>
    <name evidence="8" type="ORF">TSTA_079010</name>
</gene>
<keyword evidence="9" id="KW-1185">Reference proteome</keyword>
<dbReference type="GO" id="GO:0004497">
    <property type="term" value="F:monooxygenase activity"/>
    <property type="evidence" value="ECO:0007669"/>
    <property type="project" value="UniProtKB-KW"/>
</dbReference>
<feature type="binding site" description="axial binding residue" evidence="7">
    <location>
        <position position="134"/>
    </location>
    <ligand>
        <name>heme</name>
        <dbReference type="ChEBI" id="CHEBI:30413"/>
    </ligand>
    <ligandPart>
        <name>Fe</name>
        <dbReference type="ChEBI" id="CHEBI:18248"/>
    </ligandPart>
</feature>
<evidence type="ECO:0000256" key="6">
    <source>
        <dbReference type="ARBA" id="ARBA00023033"/>
    </source>
</evidence>
<dbReference type="eggNOG" id="KOG0156">
    <property type="taxonomic scope" value="Eukaryota"/>
</dbReference>
<evidence type="ECO:0000256" key="7">
    <source>
        <dbReference type="PIRSR" id="PIRSR602401-1"/>
    </source>
</evidence>
<dbReference type="PANTHER" id="PTHR46300">
    <property type="entry name" value="P450, PUTATIVE (EUROFUNG)-RELATED-RELATED"/>
    <property type="match status" value="1"/>
</dbReference>
<dbReference type="InterPro" id="IPR050364">
    <property type="entry name" value="Cytochrome_P450_fung"/>
</dbReference>
<evidence type="ECO:0000313" key="9">
    <source>
        <dbReference type="Proteomes" id="UP000001745"/>
    </source>
</evidence>
<dbReference type="STRING" id="441959.B8LXP3"/>
<dbReference type="PRINTS" id="PR00463">
    <property type="entry name" value="EP450I"/>
</dbReference>
<dbReference type="GO" id="GO:0020037">
    <property type="term" value="F:heme binding"/>
    <property type="evidence" value="ECO:0007669"/>
    <property type="project" value="InterPro"/>
</dbReference>
<evidence type="ECO:0000256" key="2">
    <source>
        <dbReference type="ARBA" id="ARBA00010617"/>
    </source>
</evidence>
<dbReference type="AlphaFoldDB" id="B8LXP3"/>
<keyword evidence="5 7" id="KW-0408">Iron</keyword>
<dbReference type="VEuPathDB" id="FungiDB:TSTA_079010"/>
<dbReference type="RefSeq" id="XP_002341931.1">
    <property type="nucleotide sequence ID" value="XM_002341890.1"/>
</dbReference>
<sequence>MLAMTKYPETQKKGQAEIDAIIDEGHSPTWADYGRLPYVAAITKEFVRWRPVAPLGMPHSLDEDEWIDGKLIAKGTALILNIWGLNHDERYHKNADEFDLSRYVNKTLPALDYRNFAYYDSRDHYRYGAGCRLCTDVHIAE</sequence>
<dbReference type="InterPro" id="IPR001128">
    <property type="entry name" value="Cyt_P450"/>
</dbReference>
<dbReference type="InterPro" id="IPR036396">
    <property type="entry name" value="Cyt_P450_sf"/>
</dbReference>
<dbReference type="OrthoDB" id="1103324at2759"/>
<dbReference type="Proteomes" id="UP000001745">
    <property type="component" value="Unassembled WGS sequence"/>
</dbReference>
<dbReference type="PhylomeDB" id="B8LXP3"/>
<dbReference type="Pfam" id="PF00067">
    <property type="entry name" value="p450"/>
    <property type="match status" value="1"/>
</dbReference>
<keyword evidence="6 8" id="KW-0503">Monooxygenase</keyword>
<dbReference type="HOGENOM" id="CLU_001570_20_3_1"/>
<dbReference type="PANTHER" id="PTHR46300:SF2">
    <property type="entry name" value="CYTOCHROME P450 MONOOXYGENASE ALNH-RELATED"/>
    <property type="match status" value="1"/>
</dbReference>
<keyword evidence="7" id="KW-0349">Heme</keyword>